<protein>
    <submittedName>
        <fullName evidence="2">Uncharacterized protein</fullName>
    </submittedName>
</protein>
<gene>
    <name evidence="2" type="ORF">HPP92_024352</name>
</gene>
<evidence type="ECO:0000256" key="1">
    <source>
        <dbReference type="SAM" id="MobiDB-lite"/>
    </source>
</evidence>
<evidence type="ECO:0000313" key="3">
    <source>
        <dbReference type="Proteomes" id="UP000636800"/>
    </source>
</evidence>
<feature type="region of interest" description="Disordered" evidence="1">
    <location>
        <begin position="1"/>
        <end position="20"/>
    </location>
</feature>
<dbReference type="Proteomes" id="UP000636800">
    <property type="component" value="Chromosome 13"/>
</dbReference>
<proteinExistence type="predicted"/>
<name>A0A835PJH9_VANPL</name>
<organism evidence="2 3">
    <name type="scientific">Vanilla planifolia</name>
    <name type="common">Vanilla</name>
    <dbReference type="NCBI Taxonomy" id="51239"/>
    <lineage>
        <taxon>Eukaryota</taxon>
        <taxon>Viridiplantae</taxon>
        <taxon>Streptophyta</taxon>
        <taxon>Embryophyta</taxon>
        <taxon>Tracheophyta</taxon>
        <taxon>Spermatophyta</taxon>
        <taxon>Magnoliopsida</taxon>
        <taxon>Liliopsida</taxon>
        <taxon>Asparagales</taxon>
        <taxon>Orchidaceae</taxon>
        <taxon>Vanilloideae</taxon>
        <taxon>Vanilleae</taxon>
        <taxon>Vanilla</taxon>
    </lineage>
</organism>
<comment type="caution">
    <text evidence="2">The sequence shown here is derived from an EMBL/GenBank/DDBJ whole genome shotgun (WGS) entry which is preliminary data.</text>
</comment>
<accession>A0A835PJH9</accession>
<reference evidence="2 3" key="1">
    <citation type="journal article" date="2020" name="Nat. Food">
        <title>A phased Vanilla planifolia genome enables genetic improvement of flavour and production.</title>
        <authorList>
            <person name="Hasing T."/>
            <person name="Tang H."/>
            <person name="Brym M."/>
            <person name="Khazi F."/>
            <person name="Huang T."/>
            <person name="Chambers A.H."/>
        </authorList>
    </citation>
    <scope>NUCLEOTIDE SEQUENCE [LARGE SCALE GENOMIC DNA]</scope>
    <source>
        <tissue evidence="2">Leaf</tissue>
    </source>
</reference>
<feature type="compositionally biased region" description="Polar residues" evidence="1">
    <location>
        <begin position="1"/>
        <end position="17"/>
    </location>
</feature>
<keyword evidence="3" id="KW-1185">Reference proteome</keyword>
<evidence type="ECO:0000313" key="2">
    <source>
        <dbReference type="EMBL" id="KAG0455060.1"/>
    </source>
</evidence>
<dbReference type="EMBL" id="JADCNL010000013">
    <property type="protein sequence ID" value="KAG0455060.1"/>
    <property type="molecule type" value="Genomic_DNA"/>
</dbReference>
<dbReference type="AlphaFoldDB" id="A0A835PJH9"/>
<sequence length="217" mass="23667">MVTSTLSASTPTETGASASEAADRVGDCRLQCQSLVWKEEKSLCSKFVKGKLNYTAKARITHPSLPFPTLFATETDSCEPSFRCRNTPGKSLVDAFLPRTAPTPTSSSTEIRDRRTREICLLLPALAERGDEKHTDLLGQESSVKCWVGKLERDEDAVFIASTSRPSDPDVTAVICHCVFTAQSVKPAPDKPGRLGPLRLRWAPAMIPPSHDLLLIS</sequence>